<dbReference type="InterPro" id="IPR029063">
    <property type="entry name" value="SAM-dependent_MTases_sf"/>
</dbReference>
<protein>
    <recommendedName>
        <fullName evidence="2">Methyltransferase domain-containing protein</fullName>
    </recommendedName>
</protein>
<keyword evidence="4" id="KW-1185">Reference proteome</keyword>
<dbReference type="HOGENOM" id="CLU_559016_0_0_1"/>
<dbReference type="AlphaFoldDB" id="S8EGM0"/>
<dbReference type="Gene3D" id="3.40.50.150">
    <property type="entry name" value="Vaccinia Virus protein VP39"/>
    <property type="match status" value="1"/>
</dbReference>
<dbReference type="InterPro" id="IPR041698">
    <property type="entry name" value="Methyltransf_25"/>
</dbReference>
<evidence type="ECO:0000256" key="1">
    <source>
        <dbReference type="SAM" id="MobiDB-lite"/>
    </source>
</evidence>
<feature type="region of interest" description="Disordered" evidence="1">
    <location>
        <begin position="292"/>
        <end position="319"/>
    </location>
</feature>
<evidence type="ECO:0000313" key="4">
    <source>
        <dbReference type="Proteomes" id="UP000015241"/>
    </source>
</evidence>
<dbReference type="Pfam" id="PF13649">
    <property type="entry name" value="Methyltransf_25"/>
    <property type="match status" value="1"/>
</dbReference>
<evidence type="ECO:0000313" key="3">
    <source>
        <dbReference type="EMBL" id="EPT03433.1"/>
    </source>
</evidence>
<dbReference type="InParanoid" id="S8EGM0"/>
<name>S8EGM0_FOMSC</name>
<accession>S8EGM0</accession>
<dbReference type="PANTHER" id="PTHR43591:SF24">
    <property type="entry name" value="2-METHOXY-6-POLYPRENYL-1,4-BENZOQUINOL METHYLASE, MITOCHONDRIAL"/>
    <property type="match status" value="1"/>
</dbReference>
<dbReference type="SUPFAM" id="SSF53335">
    <property type="entry name" value="S-adenosyl-L-methionine-dependent methyltransferases"/>
    <property type="match status" value="1"/>
</dbReference>
<proteinExistence type="predicted"/>
<sequence length="488" mass="55337">MPHHPYSPDDASYMQSYSPNALDSDYHTFELLRRLNPNANSPTFQDYGRRPPMNVLDLGCGEGHWVLSAARAWRNAGTHVTGLDIVDVHNNIRGRVYCDRPPRALPSNVTFLRANFTKYHLPFPDNSFDLVRMANLGLAIRYWLWDIVLHEVRRVLCPGGRLELIDDQLLFPRIPSLTELRGYKVDSPVAALFPHHASDTQPSHHRSYSSGDRPDTLWEREFKASEEMAKELEAAFKKMVFDKGYAPEARMDVRLVGSVVEVFGADPDHVVSHHFSLGVPSRELVIDATGQESVKRPVGRPRYSEGDLPRPLGSPKSGAFKSTPKALRVLVGDGGARVSTFPKAPSPYQPLGLIMLDSSRRLLPFSPAELEMHACKNMHVLLSCKNALMEYMLGLKDDQKKLMYTAEDIEDLLFEYDRFRRRRFNWPMDYPGLQLDGQPAFVIHAPLSQEKNFVRQWLRGYCQYVLAMKEAGSGRVSNWSAQTDASRS</sequence>
<dbReference type="STRING" id="743788.S8EGM0"/>
<organism evidence="3 4">
    <name type="scientific">Fomitopsis schrenkii</name>
    <name type="common">Brown rot fungus</name>
    <dbReference type="NCBI Taxonomy" id="2126942"/>
    <lineage>
        <taxon>Eukaryota</taxon>
        <taxon>Fungi</taxon>
        <taxon>Dikarya</taxon>
        <taxon>Basidiomycota</taxon>
        <taxon>Agaricomycotina</taxon>
        <taxon>Agaricomycetes</taxon>
        <taxon>Polyporales</taxon>
        <taxon>Fomitopsis</taxon>
    </lineage>
</organism>
<dbReference type="eggNOG" id="ENOG502SMY0">
    <property type="taxonomic scope" value="Eukaryota"/>
</dbReference>
<dbReference type="OrthoDB" id="2013972at2759"/>
<feature type="domain" description="Methyltransferase" evidence="2">
    <location>
        <begin position="55"/>
        <end position="160"/>
    </location>
</feature>
<dbReference type="PANTHER" id="PTHR43591">
    <property type="entry name" value="METHYLTRANSFERASE"/>
    <property type="match status" value="1"/>
</dbReference>
<reference evidence="3 4" key="1">
    <citation type="journal article" date="2012" name="Science">
        <title>The Paleozoic origin of enzymatic lignin decomposition reconstructed from 31 fungal genomes.</title>
        <authorList>
            <person name="Floudas D."/>
            <person name="Binder M."/>
            <person name="Riley R."/>
            <person name="Barry K."/>
            <person name="Blanchette R.A."/>
            <person name="Henrissat B."/>
            <person name="Martinez A.T."/>
            <person name="Otillar R."/>
            <person name="Spatafora J.W."/>
            <person name="Yadav J.S."/>
            <person name="Aerts A."/>
            <person name="Benoit I."/>
            <person name="Boyd A."/>
            <person name="Carlson A."/>
            <person name="Copeland A."/>
            <person name="Coutinho P.M."/>
            <person name="de Vries R.P."/>
            <person name="Ferreira P."/>
            <person name="Findley K."/>
            <person name="Foster B."/>
            <person name="Gaskell J."/>
            <person name="Glotzer D."/>
            <person name="Gorecki P."/>
            <person name="Heitman J."/>
            <person name="Hesse C."/>
            <person name="Hori C."/>
            <person name="Igarashi K."/>
            <person name="Jurgens J.A."/>
            <person name="Kallen N."/>
            <person name="Kersten P."/>
            <person name="Kohler A."/>
            <person name="Kuees U."/>
            <person name="Kumar T.K.A."/>
            <person name="Kuo A."/>
            <person name="LaButti K."/>
            <person name="Larrondo L.F."/>
            <person name="Lindquist E."/>
            <person name="Ling A."/>
            <person name="Lombard V."/>
            <person name="Lucas S."/>
            <person name="Lundell T."/>
            <person name="Martin R."/>
            <person name="McLaughlin D.J."/>
            <person name="Morgenstern I."/>
            <person name="Morin E."/>
            <person name="Murat C."/>
            <person name="Nagy L.G."/>
            <person name="Nolan M."/>
            <person name="Ohm R.A."/>
            <person name="Patyshakuliyeva A."/>
            <person name="Rokas A."/>
            <person name="Ruiz-Duenas F.J."/>
            <person name="Sabat G."/>
            <person name="Salamov A."/>
            <person name="Samejima M."/>
            <person name="Schmutz J."/>
            <person name="Slot J.C."/>
            <person name="St John F."/>
            <person name="Stenlid J."/>
            <person name="Sun H."/>
            <person name="Sun S."/>
            <person name="Syed K."/>
            <person name="Tsang A."/>
            <person name="Wiebenga A."/>
            <person name="Young D."/>
            <person name="Pisabarro A."/>
            <person name="Eastwood D.C."/>
            <person name="Martin F."/>
            <person name="Cullen D."/>
            <person name="Grigoriev I.V."/>
            <person name="Hibbett D.S."/>
        </authorList>
    </citation>
    <scope>NUCLEOTIDE SEQUENCE</scope>
    <source>
        <strain evidence="4">FP-58527</strain>
    </source>
</reference>
<dbReference type="GO" id="GO:0008168">
    <property type="term" value="F:methyltransferase activity"/>
    <property type="evidence" value="ECO:0007669"/>
    <property type="project" value="TreeGrafter"/>
</dbReference>
<gene>
    <name evidence="3" type="ORF">FOMPIDRAFT_1035430</name>
</gene>
<dbReference type="CDD" id="cd02440">
    <property type="entry name" value="AdoMet_MTases"/>
    <property type="match status" value="1"/>
</dbReference>
<dbReference type="Proteomes" id="UP000015241">
    <property type="component" value="Unassembled WGS sequence"/>
</dbReference>
<dbReference type="EMBL" id="KE504130">
    <property type="protein sequence ID" value="EPT03433.1"/>
    <property type="molecule type" value="Genomic_DNA"/>
</dbReference>
<evidence type="ECO:0000259" key="2">
    <source>
        <dbReference type="Pfam" id="PF13649"/>
    </source>
</evidence>